<organism evidence="3 4">
    <name type="scientific">Bacillus thermozeamaize</name>
    <dbReference type="NCBI Taxonomy" id="230954"/>
    <lineage>
        <taxon>Bacteria</taxon>
        <taxon>Bacillati</taxon>
        <taxon>Bacillota</taxon>
        <taxon>Bacilli</taxon>
        <taxon>Bacillales</taxon>
        <taxon>Bacillaceae</taxon>
        <taxon>Bacillus</taxon>
    </lineage>
</organism>
<reference evidence="4" key="1">
    <citation type="submission" date="2016-06" db="EMBL/GenBank/DDBJ databases">
        <authorList>
            <person name="Nascimento L."/>
            <person name="Pereira R.V."/>
            <person name="Martins L.F."/>
            <person name="Quaggio R.B."/>
            <person name="Silva A.M."/>
            <person name="Setubal J.C."/>
        </authorList>
    </citation>
    <scope>NUCLEOTIDE SEQUENCE [LARGE SCALE GENOMIC DNA]</scope>
</reference>
<evidence type="ECO:0000313" key="3">
    <source>
        <dbReference type="EMBL" id="OUM86927.1"/>
    </source>
</evidence>
<feature type="coiled-coil region" evidence="1">
    <location>
        <begin position="183"/>
        <end position="210"/>
    </location>
</feature>
<protein>
    <submittedName>
        <fullName evidence="3">Uncharacterized protein</fullName>
    </submittedName>
</protein>
<evidence type="ECO:0000256" key="2">
    <source>
        <dbReference type="SAM" id="Phobius"/>
    </source>
</evidence>
<keyword evidence="2" id="KW-0812">Transmembrane</keyword>
<name>A0A1Y3PL96_9BACI</name>
<feature type="transmembrane region" description="Helical" evidence="2">
    <location>
        <begin position="256"/>
        <end position="275"/>
    </location>
</feature>
<gene>
    <name evidence="3" type="ORF">BAA01_00780</name>
</gene>
<evidence type="ECO:0000256" key="1">
    <source>
        <dbReference type="SAM" id="Coils"/>
    </source>
</evidence>
<dbReference type="AlphaFoldDB" id="A0A1Y3PL96"/>
<keyword evidence="1" id="KW-0175">Coiled coil</keyword>
<feature type="transmembrane region" description="Helical" evidence="2">
    <location>
        <begin position="219"/>
        <end position="244"/>
    </location>
</feature>
<comment type="caution">
    <text evidence="3">The sequence shown here is derived from an EMBL/GenBank/DDBJ whole genome shotgun (WGS) entry which is preliminary data.</text>
</comment>
<accession>A0A1Y3PL96</accession>
<feature type="transmembrane region" description="Helical" evidence="2">
    <location>
        <begin position="6"/>
        <end position="34"/>
    </location>
</feature>
<keyword evidence="2" id="KW-0472">Membrane</keyword>
<sequence>MDLNILISTIITATAALVAIIGGFLVSRVITLAGEKQSIERRLKEIDNDLKIKTEMLENIENIILEEEINDFIIENCEDLITENKTPQELLCENDSFQLTEEDLTPHVEKLLSIKEIILDSIEKSGQFPDDFDDFVKNSGIKIDTNKTWYEAVYNTLLKIASQDSWNPLLMPPIHSTSDVIEYRDKRRERDRLKNEVQVLTARKIEQEKILNEYGKPTGLWSGLFVLIYSCIVGIAYPSLLLPYPEGTYNDEKTKWLLIGLFFSALFAIFAYLVISMYKLTQRK</sequence>
<dbReference type="EMBL" id="LZRT01000083">
    <property type="protein sequence ID" value="OUM86927.1"/>
    <property type="molecule type" value="Genomic_DNA"/>
</dbReference>
<feature type="coiled-coil region" evidence="1">
    <location>
        <begin position="36"/>
        <end position="63"/>
    </location>
</feature>
<evidence type="ECO:0000313" key="4">
    <source>
        <dbReference type="Proteomes" id="UP000196475"/>
    </source>
</evidence>
<dbReference type="Proteomes" id="UP000196475">
    <property type="component" value="Unassembled WGS sequence"/>
</dbReference>
<keyword evidence="2" id="KW-1133">Transmembrane helix</keyword>
<proteinExistence type="predicted"/>